<dbReference type="EMBL" id="JACEEZ010014914">
    <property type="protein sequence ID" value="KAG0719177.1"/>
    <property type="molecule type" value="Genomic_DNA"/>
</dbReference>
<organism evidence="2 3">
    <name type="scientific">Chionoecetes opilio</name>
    <name type="common">Atlantic snow crab</name>
    <name type="synonym">Cancer opilio</name>
    <dbReference type="NCBI Taxonomy" id="41210"/>
    <lineage>
        <taxon>Eukaryota</taxon>
        <taxon>Metazoa</taxon>
        <taxon>Ecdysozoa</taxon>
        <taxon>Arthropoda</taxon>
        <taxon>Crustacea</taxon>
        <taxon>Multicrustacea</taxon>
        <taxon>Malacostraca</taxon>
        <taxon>Eumalacostraca</taxon>
        <taxon>Eucarida</taxon>
        <taxon>Decapoda</taxon>
        <taxon>Pleocyemata</taxon>
        <taxon>Brachyura</taxon>
        <taxon>Eubrachyura</taxon>
        <taxon>Majoidea</taxon>
        <taxon>Majidae</taxon>
        <taxon>Chionoecetes</taxon>
    </lineage>
</organism>
<protein>
    <submittedName>
        <fullName evidence="2">Uncharacterized protein</fullName>
    </submittedName>
</protein>
<accession>A0A8J5CTE0</accession>
<evidence type="ECO:0000313" key="2">
    <source>
        <dbReference type="EMBL" id="KAG0719177.1"/>
    </source>
</evidence>
<sequence>MGWCKGLAFGYKIGEACFGWPRPHRPEVSQRVSSNPASGLPLGRIGETSNAPLSDGPCGFLRRTVETSEDPVEFSPPNDMPQLKAQHWPS</sequence>
<comment type="caution">
    <text evidence="2">The sequence shown here is derived from an EMBL/GenBank/DDBJ whole genome shotgun (WGS) entry which is preliminary data.</text>
</comment>
<gene>
    <name evidence="2" type="ORF">GWK47_051037</name>
</gene>
<proteinExistence type="predicted"/>
<reference evidence="2" key="1">
    <citation type="submission" date="2020-07" db="EMBL/GenBank/DDBJ databases">
        <title>The High-quality genome of the commercially important snow crab, Chionoecetes opilio.</title>
        <authorList>
            <person name="Jeong J.-H."/>
            <person name="Ryu S."/>
        </authorList>
    </citation>
    <scope>NUCLEOTIDE SEQUENCE</scope>
    <source>
        <strain evidence="2">MADBK_172401_WGS</strain>
        <tissue evidence="2">Digestive gland</tissue>
    </source>
</reference>
<dbReference type="Proteomes" id="UP000770661">
    <property type="component" value="Unassembled WGS sequence"/>
</dbReference>
<evidence type="ECO:0000256" key="1">
    <source>
        <dbReference type="SAM" id="MobiDB-lite"/>
    </source>
</evidence>
<name>A0A8J5CTE0_CHIOP</name>
<evidence type="ECO:0000313" key="3">
    <source>
        <dbReference type="Proteomes" id="UP000770661"/>
    </source>
</evidence>
<keyword evidence="3" id="KW-1185">Reference proteome</keyword>
<feature type="region of interest" description="Disordered" evidence="1">
    <location>
        <begin position="25"/>
        <end position="90"/>
    </location>
</feature>
<dbReference type="AlphaFoldDB" id="A0A8J5CTE0"/>